<feature type="chain" id="PRO_5019453249" description="Secreted protein" evidence="2">
    <location>
        <begin position="28"/>
        <end position="288"/>
    </location>
</feature>
<dbReference type="EMBL" id="QXJK01000023">
    <property type="protein sequence ID" value="RIX33140.1"/>
    <property type="molecule type" value="Genomic_DNA"/>
</dbReference>
<organism evidence="3 4">
    <name type="scientific">Corynebacterium falsenii</name>
    <dbReference type="NCBI Taxonomy" id="108486"/>
    <lineage>
        <taxon>Bacteria</taxon>
        <taxon>Bacillati</taxon>
        <taxon>Actinomycetota</taxon>
        <taxon>Actinomycetes</taxon>
        <taxon>Mycobacteriales</taxon>
        <taxon>Corynebacteriaceae</taxon>
        <taxon>Corynebacterium</taxon>
    </lineage>
</organism>
<dbReference type="Proteomes" id="UP000285278">
    <property type="component" value="Unassembled WGS sequence"/>
</dbReference>
<evidence type="ECO:0000256" key="2">
    <source>
        <dbReference type="SAM" id="SignalP"/>
    </source>
</evidence>
<name>A0A418Q4I4_9CORY</name>
<feature type="region of interest" description="Disordered" evidence="1">
    <location>
        <begin position="136"/>
        <end position="168"/>
    </location>
</feature>
<accession>A0A418Q4I4</accession>
<proteinExistence type="predicted"/>
<evidence type="ECO:0000256" key="1">
    <source>
        <dbReference type="SAM" id="MobiDB-lite"/>
    </source>
</evidence>
<evidence type="ECO:0000313" key="3">
    <source>
        <dbReference type="EMBL" id="RIX33140.1"/>
    </source>
</evidence>
<keyword evidence="2" id="KW-0732">Signal</keyword>
<gene>
    <name evidence="3" type="ORF">D3M95_11085</name>
</gene>
<feature type="region of interest" description="Disordered" evidence="1">
    <location>
        <begin position="269"/>
        <end position="288"/>
    </location>
</feature>
<reference evidence="3 4" key="1">
    <citation type="submission" date="2018-09" db="EMBL/GenBank/DDBJ databases">
        <title>Optimization and identification of Corynebacterium falsenii FN1-14 from fish paste.</title>
        <authorList>
            <person name="Daroonpunt R."/>
            <person name="Tanasupawat S."/>
        </authorList>
    </citation>
    <scope>NUCLEOTIDE SEQUENCE [LARGE SCALE GENOMIC DNA]</scope>
    <source>
        <strain evidence="3 4">FN1-14</strain>
    </source>
</reference>
<feature type="signal peptide" evidence="2">
    <location>
        <begin position="1"/>
        <end position="27"/>
    </location>
</feature>
<protein>
    <recommendedName>
        <fullName evidence="5">Secreted protein</fullName>
    </recommendedName>
</protein>
<comment type="caution">
    <text evidence="3">The sequence shown here is derived from an EMBL/GenBank/DDBJ whole genome shotgun (WGS) entry which is preliminary data.</text>
</comment>
<sequence>MPRYSRILVAGSLAATLGFAAAPAVHAQDAGTPPAMGAGGSSSILDSLNTANEALNGPVKVKRNAEGLTVTYTNETDKPQKCSGLVLPYDQVVAKGLDKPDGPSGLNLLGTLFDIVNQGNSAVLFYEKDADGVKQPASLSGADAKGKASKGTMGATTSGLLPATEPGANRTWTATSPDKDAVAVILCDGFFGTNLTTYKGIEDSIFFQQVGDQLGSAGSVATGSSDNPTVAGSVTTSIPALISIIEFFNRVVETFQNFFTGIFGNQLPGSSSRAGEQPEGATAPAGTN</sequence>
<dbReference type="AlphaFoldDB" id="A0A418Q4I4"/>
<keyword evidence="4" id="KW-1185">Reference proteome</keyword>
<dbReference type="OrthoDB" id="9858119at2"/>
<evidence type="ECO:0000313" key="4">
    <source>
        <dbReference type="Proteomes" id="UP000285278"/>
    </source>
</evidence>
<dbReference type="RefSeq" id="WP_119665382.1">
    <property type="nucleotide sequence ID" value="NZ_QXJK01000023.1"/>
</dbReference>
<evidence type="ECO:0008006" key="5">
    <source>
        <dbReference type="Google" id="ProtNLM"/>
    </source>
</evidence>